<feature type="region of interest" description="Disordered" evidence="1">
    <location>
        <begin position="62"/>
        <end position="95"/>
    </location>
</feature>
<dbReference type="EMBL" id="CP011125">
    <property type="protein sequence ID" value="AKF03805.1"/>
    <property type="molecule type" value="Genomic_DNA"/>
</dbReference>
<dbReference type="PANTHER" id="PTHR30510">
    <property type="entry name" value="UPF0229 PROTEIN YEAH"/>
    <property type="match status" value="1"/>
</dbReference>
<dbReference type="AlphaFoldDB" id="A0A0F6VZS5"/>
<feature type="compositionally biased region" description="Gly residues" evidence="1">
    <location>
        <begin position="66"/>
        <end position="91"/>
    </location>
</feature>
<gene>
    <name evidence="2" type="ORF">DB32_000954</name>
</gene>
<evidence type="ECO:0000256" key="1">
    <source>
        <dbReference type="SAM" id="MobiDB-lite"/>
    </source>
</evidence>
<evidence type="ECO:0000313" key="2">
    <source>
        <dbReference type="EMBL" id="AKF03805.1"/>
    </source>
</evidence>
<organism evidence="2 3">
    <name type="scientific">Sandaracinus amylolyticus</name>
    <dbReference type="NCBI Taxonomy" id="927083"/>
    <lineage>
        <taxon>Bacteria</taxon>
        <taxon>Pseudomonadati</taxon>
        <taxon>Myxococcota</taxon>
        <taxon>Polyangia</taxon>
        <taxon>Polyangiales</taxon>
        <taxon>Sandaracinaceae</taxon>
        <taxon>Sandaracinus</taxon>
    </lineage>
</organism>
<dbReference type="InterPro" id="IPR006698">
    <property type="entry name" value="UPF0229"/>
</dbReference>
<sequence length="373" mass="42193">MLSFVSLRIDQDHSRFKNIVRGKIRQNLRRYVSQGELMGKQGKDVVSIPIPQIDIPRFRYSDRQQGGVGQGDGDPGDPVGGSEGEGDGQGKAGQDAGQHVLEVDVTLDELADILGEELALPNIENRGKSKLVDQKDRYVGVRRVGPNSLRHFKRTYKQALKRQISMGTYNPSRPIVIPTRDDLRFRSWKTEEEPVANAVILYMMDVSGSMGDEQKEIVRIESFWIDAWLKKQYKGLETRYIIHDAVAREVDRDTFFRTRESGGTMISSAYKLAAQIIDADYPASEWNIYPFHFSDGDNWSVDDTLLCIELLKTKLLPVSNVFCYGQVESPYGSGQFIKDLREHLGKNDSVITSEIRDRDAIIESIKEFLGKGK</sequence>
<protein>
    <submittedName>
        <fullName evidence="2">Uncharacterized protein</fullName>
    </submittedName>
</protein>
<dbReference type="KEGG" id="samy:DB32_000954"/>
<name>A0A0F6VZS5_9BACT</name>
<accession>A0A0F6VZS5</accession>
<dbReference type="STRING" id="927083.DB32_000954"/>
<dbReference type="Pfam" id="PF04285">
    <property type="entry name" value="DUF444"/>
    <property type="match status" value="2"/>
</dbReference>
<keyword evidence="3" id="KW-1185">Reference proteome</keyword>
<proteinExistence type="predicted"/>
<dbReference type="Proteomes" id="UP000034883">
    <property type="component" value="Chromosome"/>
</dbReference>
<dbReference type="PANTHER" id="PTHR30510:SF2">
    <property type="entry name" value="UPF0229 PROTEIN YEAH"/>
    <property type="match status" value="1"/>
</dbReference>
<reference evidence="2 3" key="1">
    <citation type="submission" date="2015-03" db="EMBL/GenBank/DDBJ databases">
        <title>Genome assembly of Sandaracinus amylolyticus DSM 53668.</title>
        <authorList>
            <person name="Sharma G."/>
            <person name="Subramanian S."/>
        </authorList>
    </citation>
    <scope>NUCLEOTIDE SEQUENCE [LARGE SCALE GENOMIC DNA]</scope>
    <source>
        <strain evidence="2 3">DSM 53668</strain>
    </source>
</reference>
<evidence type="ECO:0000313" key="3">
    <source>
        <dbReference type="Proteomes" id="UP000034883"/>
    </source>
</evidence>
<dbReference type="NCBIfam" id="NF003711">
    <property type="entry name" value="PRK05325.2-3"/>
    <property type="match status" value="1"/>
</dbReference>